<dbReference type="EMBL" id="CP054619">
    <property type="protein sequence ID" value="QKS51990.1"/>
    <property type="molecule type" value="Genomic_DNA"/>
</dbReference>
<evidence type="ECO:0000313" key="2">
    <source>
        <dbReference type="EMBL" id="QKS51990.1"/>
    </source>
</evidence>
<sequence length="86" mass="9464">MTNAFSQISHADGRAYYQGTPLSLADAQIMLNDDILRRTVRVGAYLRVDDAGRLVLVNGPALRRSISRPVPPNLSPTFTPRAGRQE</sequence>
<dbReference type="KEGG" id="aoz:HUE56_16300"/>
<evidence type="ECO:0000256" key="1">
    <source>
        <dbReference type="SAM" id="MobiDB-lite"/>
    </source>
</evidence>
<organism evidence="2 3">
    <name type="scientific">Azospirillum oryzae</name>
    <dbReference type="NCBI Taxonomy" id="286727"/>
    <lineage>
        <taxon>Bacteria</taxon>
        <taxon>Pseudomonadati</taxon>
        <taxon>Pseudomonadota</taxon>
        <taxon>Alphaproteobacteria</taxon>
        <taxon>Rhodospirillales</taxon>
        <taxon>Azospirillaceae</taxon>
        <taxon>Azospirillum</taxon>
    </lineage>
</organism>
<proteinExistence type="predicted"/>
<feature type="region of interest" description="Disordered" evidence="1">
    <location>
        <begin position="64"/>
        <end position="86"/>
    </location>
</feature>
<reference evidence="2 3" key="1">
    <citation type="submission" date="2020-06" db="EMBL/GenBank/DDBJ databases">
        <title>Complete genome of Azosprillum oryzae KACC14407.</title>
        <authorList>
            <person name="Kim M."/>
            <person name="Park Y.-J."/>
            <person name="Shin J.-H."/>
        </authorList>
    </citation>
    <scope>NUCLEOTIDE SEQUENCE [LARGE SCALE GENOMIC DNA]</scope>
    <source>
        <strain evidence="2 3">KACC 14407</strain>
    </source>
</reference>
<dbReference type="AlphaFoldDB" id="A0A6N1AKE3"/>
<name>A0A6N1AKE3_9PROT</name>
<evidence type="ECO:0000313" key="3">
    <source>
        <dbReference type="Proteomes" id="UP000509702"/>
    </source>
</evidence>
<dbReference type="Proteomes" id="UP000509702">
    <property type="component" value="Chromosome"/>
</dbReference>
<dbReference type="OrthoDB" id="7306931at2"/>
<gene>
    <name evidence="2" type="ORF">HUE56_16300</name>
</gene>
<protein>
    <submittedName>
        <fullName evidence="2">Uncharacterized protein</fullName>
    </submittedName>
</protein>
<keyword evidence="3" id="KW-1185">Reference proteome</keyword>
<dbReference type="RefSeq" id="WP_149198556.1">
    <property type="nucleotide sequence ID" value="NZ_BSOV01000003.1"/>
</dbReference>
<accession>A0A6N1AKE3</accession>